<name>A0A9W6SQL1_9ACTN</name>
<gene>
    <name evidence="5" type="ORF">Afil01_52680</name>
</gene>
<dbReference type="InterPro" id="IPR015797">
    <property type="entry name" value="NUDIX_hydrolase-like_dom_sf"/>
</dbReference>
<dbReference type="Gene3D" id="3.90.79.10">
    <property type="entry name" value="Nucleoside Triphosphate Pyrophosphohydrolase"/>
    <property type="match status" value="1"/>
</dbReference>
<dbReference type="PROSITE" id="PS00893">
    <property type="entry name" value="NUDIX_BOX"/>
    <property type="match status" value="1"/>
</dbReference>
<evidence type="ECO:0000313" key="6">
    <source>
        <dbReference type="Proteomes" id="UP001165079"/>
    </source>
</evidence>
<comment type="caution">
    <text evidence="5">The sequence shown here is derived from an EMBL/GenBank/DDBJ whole genome shotgun (WGS) entry which is preliminary data.</text>
</comment>
<dbReference type="PROSITE" id="PS51462">
    <property type="entry name" value="NUDIX"/>
    <property type="match status" value="1"/>
</dbReference>
<dbReference type="InterPro" id="IPR020084">
    <property type="entry name" value="NUDIX_hydrolase_CS"/>
</dbReference>
<accession>A0A9W6SQL1</accession>
<keyword evidence="2 3" id="KW-0378">Hydrolase</keyword>
<dbReference type="SUPFAM" id="SSF55811">
    <property type="entry name" value="Nudix"/>
    <property type="match status" value="1"/>
</dbReference>
<proteinExistence type="inferred from homology"/>
<dbReference type="InterPro" id="IPR020476">
    <property type="entry name" value="Nudix_hydrolase"/>
</dbReference>
<evidence type="ECO:0000256" key="3">
    <source>
        <dbReference type="RuleBase" id="RU003476"/>
    </source>
</evidence>
<dbReference type="EMBL" id="BSTX01000004">
    <property type="protein sequence ID" value="GLZ80461.1"/>
    <property type="molecule type" value="Genomic_DNA"/>
</dbReference>
<dbReference type="Proteomes" id="UP001165079">
    <property type="component" value="Unassembled WGS sequence"/>
</dbReference>
<dbReference type="PANTHER" id="PTHR43736:SF1">
    <property type="entry name" value="DIHYDRONEOPTERIN TRIPHOSPHATE DIPHOSPHATASE"/>
    <property type="match status" value="1"/>
</dbReference>
<protein>
    <recommendedName>
        <fullName evidence="4">Nudix hydrolase domain-containing protein</fullName>
    </recommendedName>
</protein>
<comment type="similarity">
    <text evidence="1 3">Belongs to the Nudix hydrolase family.</text>
</comment>
<organism evidence="5 6">
    <name type="scientific">Actinorhabdospora filicis</name>
    <dbReference type="NCBI Taxonomy" id="1785913"/>
    <lineage>
        <taxon>Bacteria</taxon>
        <taxon>Bacillati</taxon>
        <taxon>Actinomycetota</taxon>
        <taxon>Actinomycetes</taxon>
        <taxon>Micromonosporales</taxon>
        <taxon>Micromonosporaceae</taxon>
        <taxon>Actinorhabdospora</taxon>
    </lineage>
</organism>
<evidence type="ECO:0000259" key="4">
    <source>
        <dbReference type="PROSITE" id="PS51462"/>
    </source>
</evidence>
<dbReference type="InterPro" id="IPR000086">
    <property type="entry name" value="NUDIX_hydrolase_dom"/>
</dbReference>
<evidence type="ECO:0000256" key="1">
    <source>
        <dbReference type="ARBA" id="ARBA00005582"/>
    </source>
</evidence>
<dbReference type="RefSeq" id="WP_285665640.1">
    <property type="nucleotide sequence ID" value="NZ_BSTX01000004.1"/>
</dbReference>
<dbReference type="Pfam" id="PF00293">
    <property type="entry name" value="NUDIX"/>
    <property type="match status" value="1"/>
</dbReference>
<dbReference type="PANTHER" id="PTHR43736">
    <property type="entry name" value="ADP-RIBOSE PYROPHOSPHATASE"/>
    <property type="match status" value="1"/>
</dbReference>
<dbReference type="AlphaFoldDB" id="A0A9W6SQL1"/>
<evidence type="ECO:0000313" key="5">
    <source>
        <dbReference type="EMBL" id="GLZ80461.1"/>
    </source>
</evidence>
<dbReference type="GO" id="GO:0016787">
    <property type="term" value="F:hydrolase activity"/>
    <property type="evidence" value="ECO:0007669"/>
    <property type="project" value="UniProtKB-KW"/>
</dbReference>
<sequence length="149" mass="16122">MPDTTPSDPESLVLRDKRDGIEQQVVGGVIARDGRVLLIRRAASDYMGGQWELPSGKVDPGEGLYVALAREVFEETGLTVSAVGEYLGSFDYVSRGGILMRQHNWNLTVDAGDIRLDPEEHDAAVWSPHGELPTPVSADVAALLGKVRP</sequence>
<evidence type="ECO:0000256" key="2">
    <source>
        <dbReference type="ARBA" id="ARBA00022801"/>
    </source>
</evidence>
<feature type="domain" description="Nudix hydrolase" evidence="4">
    <location>
        <begin position="21"/>
        <end position="149"/>
    </location>
</feature>
<keyword evidence="6" id="KW-1185">Reference proteome</keyword>
<reference evidence="5" key="1">
    <citation type="submission" date="2023-03" db="EMBL/GenBank/DDBJ databases">
        <title>Actinorhabdospora filicis NBRC 111898.</title>
        <authorList>
            <person name="Ichikawa N."/>
            <person name="Sato H."/>
            <person name="Tonouchi N."/>
        </authorList>
    </citation>
    <scope>NUCLEOTIDE SEQUENCE</scope>
    <source>
        <strain evidence="5">NBRC 111898</strain>
    </source>
</reference>
<dbReference type="PRINTS" id="PR00502">
    <property type="entry name" value="NUDIXFAMILY"/>
</dbReference>